<feature type="compositionally biased region" description="Polar residues" evidence="1">
    <location>
        <begin position="377"/>
        <end position="392"/>
    </location>
</feature>
<feature type="compositionally biased region" description="Polar residues" evidence="1">
    <location>
        <begin position="110"/>
        <end position="125"/>
    </location>
</feature>
<feature type="compositionally biased region" description="Polar residues" evidence="1">
    <location>
        <begin position="551"/>
        <end position="565"/>
    </location>
</feature>
<feature type="compositionally biased region" description="Basic and acidic residues" evidence="1">
    <location>
        <begin position="177"/>
        <end position="186"/>
    </location>
</feature>
<dbReference type="EMBL" id="MU006317">
    <property type="protein sequence ID" value="KAF2848576.1"/>
    <property type="molecule type" value="Genomic_DNA"/>
</dbReference>
<feature type="compositionally biased region" description="Polar residues" evidence="1">
    <location>
        <begin position="403"/>
        <end position="416"/>
    </location>
</feature>
<feature type="compositionally biased region" description="Pro residues" evidence="1">
    <location>
        <begin position="149"/>
        <end position="158"/>
    </location>
</feature>
<feature type="region of interest" description="Disordered" evidence="1">
    <location>
        <begin position="700"/>
        <end position="789"/>
    </location>
</feature>
<dbReference type="OrthoDB" id="3870679at2759"/>
<dbReference type="AlphaFoldDB" id="A0A6A7AZ55"/>
<keyword evidence="3" id="KW-1185">Reference proteome</keyword>
<gene>
    <name evidence="2" type="ORF">T440DRAFT_168732</name>
</gene>
<feature type="region of interest" description="Disordered" evidence="1">
    <location>
        <begin position="1109"/>
        <end position="1172"/>
    </location>
</feature>
<feature type="compositionally biased region" description="Basic and acidic residues" evidence="1">
    <location>
        <begin position="744"/>
        <end position="756"/>
    </location>
</feature>
<feature type="compositionally biased region" description="Basic and acidic residues" evidence="1">
    <location>
        <begin position="206"/>
        <end position="224"/>
    </location>
</feature>
<sequence>MPQSAPSPYTLLDESFRASPSLRHSKHLPHRSDDHRTYSRTAAPLQRDLSYTTTTTDNDCESVASRQPTPLETPGVLGRAESGLPPTPPTISHDGHAAQTLEPPPHADSVVNSLMSKNSSLSTPVNARSPPTPDPSPPRTNASSQPSQPSQPPQPSQPSQPVSERPPMFTYPSSRAESFRTAREDLSSNPDSGSETPVGDRLSTVQEDRGLGLAFEHEHEHAQDDVTPTNSKRPYFEPAPDADTTAGAEEDKESPVEEKIPDREWNTDLMRNVTVRRKRNSKSSPLKDSKSSPLKDSNPPAPKEPALNPPLQDPISSPVRAPRSSRRRGDSTSSRQENATSSPRKRTHPAVVIVESASPTPSTRTRRTSALRERVEASNNSPVTPSIENFAQSIGWPTESRDMAQQTPRDANSKRMSTSSTTSTMVEAMVIVTPPRRHQTLRHSGKNMAYRRDLSSPAEFGSESHSNRNSLHLDDVPLHRLVHKRLSVADRQKRISTDSGPLAYERPLGYERNMSPALSMRSTRTIDSSRHTLAHQESVRRVLQPAADILSRSSTVGRPQPSGTSYHRRNTSAPESARRMLVTPGPRNFSQLSPPPQTPPIIEESSLIGPSQLKRPVTPTLSPKPHLTTPASRKQDRSRRPTSEAISLADTNKTLPELPVREKTKSVAPGLVADDNALLEEKRVPSGLMERVRRLVADHEGTEESTLIPSPSHFPASPENLNNFSPLEDLSPPMRRGSRSRRGRSGERRWSLHSQDRSSASPDFPIRPSLDRISTEEMSRRSHEWRRRSVENGRVSFDLSTVHSEEHADARHLYAQGTPFSQMSDTLEVSEATAVSIYPHNNHSLLVVQQVPRSNSFLPGQPLLTSEAHLSTEDPRDMQSTPTPPFVDAIEGHEEKNHPPPQPTLHFEPSTPPMNLDLPQPDAVDTPLQNPRPPPEPPVIMFIPPTPAEELERELVPGPPKRSESHPQRQPQRRSTLVQRARRYSDNLITPLLARASINRRRHASDPNTDPRRNPRVPSVNDEDGTLHPFWRPRGFWDGFEDSDDESDGDDALPSGGDTSDIEDDEPSAPPRRTSTLGRKLTSGLRGSGGFLIGNSLGVERHGTNKRRHHITLPSHFPKSSRTSNDPSSPRVLVKSPPEPLRARGGGGISKRRSNNSLRSNMSYEAPGRRASWRQGRSLPGIKKYQVQYIGLTGVKENFKERRAEKRRNKLRKSIGSRYYVEPVGSMST</sequence>
<feature type="compositionally biased region" description="Basic and acidic residues" evidence="1">
    <location>
        <begin position="253"/>
        <end position="266"/>
    </location>
</feature>
<reference evidence="2" key="1">
    <citation type="submission" date="2020-01" db="EMBL/GenBank/DDBJ databases">
        <authorList>
            <consortium name="DOE Joint Genome Institute"/>
            <person name="Haridas S."/>
            <person name="Albert R."/>
            <person name="Binder M."/>
            <person name="Bloem J."/>
            <person name="Labutti K."/>
            <person name="Salamov A."/>
            <person name="Andreopoulos B."/>
            <person name="Baker S.E."/>
            <person name="Barry K."/>
            <person name="Bills G."/>
            <person name="Bluhm B.H."/>
            <person name="Cannon C."/>
            <person name="Castanera R."/>
            <person name="Culley D.E."/>
            <person name="Daum C."/>
            <person name="Ezra D."/>
            <person name="Gonzalez J.B."/>
            <person name="Henrissat B."/>
            <person name="Kuo A."/>
            <person name="Liang C."/>
            <person name="Lipzen A."/>
            <person name="Lutzoni F."/>
            <person name="Magnuson J."/>
            <person name="Mondo S."/>
            <person name="Nolan M."/>
            <person name="Ohm R."/>
            <person name="Pangilinan J."/>
            <person name="Park H.-J."/>
            <person name="Ramirez L."/>
            <person name="Alfaro M."/>
            <person name="Sun H."/>
            <person name="Tritt A."/>
            <person name="Yoshinaga Y."/>
            <person name="Zwiers L.-H."/>
            <person name="Turgeon B.G."/>
            <person name="Goodwin S.B."/>
            <person name="Spatafora J.W."/>
            <person name="Crous P.W."/>
            <person name="Grigoriev I.V."/>
        </authorList>
    </citation>
    <scope>NUCLEOTIDE SEQUENCE</scope>
    <source>
        <strain evidence="2">IPT5</strain>
    </source>
</reference>
<feature type="compositionally biased region" description="Polar residues" evidence="1">
    <location>
        <begin position="968"/>
        <end position="978"/>
    </location>
</feature>
<feature type="region of interest" description="Disordered" evidence="1">
    <location>
        <begin position="546"/>
        <end position="662"/>
    </location>
</feature>
<accession>A0A6A7AZ55</accession>
<evidence type="ECO:0000313" key="2">
    <source>
        <dbReference type="EMBL" id="KAF2848576.1"/>
    </source>
</evidence>
<proteinExistence type="predicted"/>
<name>A0A6A7AZ55_9PLEO</name>
<dbReference type="Proteomes" id="UP000799423">
    <property type="component" value="Unassembled WGS sequence"/>
</dbReference>
<feature type="compositionally biased region" description="Polar residues" evidence="1">
    <location>
        <begin position="1118"/>
        <end position="1128"/>
    </location>
</feature>
<feature type="region of interest" description="Disordered" evidence="1">
    <location>
        <begin position="870"/>
        <end position="1089"/>
    </location>
</feature>
<feature type="compositionally biased region" description="Basic and acidic residues" evidence="1">
    <location>
        <begin position="769"/>
        <end position="789"/>
    </location>
</feature>
<feature type="compositionally biased region" description="Pro residues" evidence="1">
    <location>
        <begin position="299"/>
        <end position="312"/>
    </location>
</feature>
<organism evidence="2 3">
    <name type="scientific">Plenodomus tracheiphilus IPT5</name>
    <dbReference type="NCBI Taxonomy" id="1408161"/>
    <lineage>
        <taxon>Eukaryota</taxon>
        <taxon>Fungi</taxon>
        <taxon>Dikarya</taxon>
        <taxon>Ascomycota</taxon>
        <taxon>Pezizomycotina</taxon>
        <taxon>Dothideomycetes</taxon>
        <taxon>Pleosporomycetidae</taxon>
        <taxon>Pleosporales</taxon>
        <taxon>Pleosporineae</taxon>
        <taxon>Leptosphaeriaceae</taxon>
        <taxon>Plenodomus</taxon>
    </lineage>
</organism>
<feature type="compositionally biased region" description="Low complexity" evidence="1">
    <location>
        <begin position="139"/>
        <end position="148"/>
    </location>
</feature>
<evidence type="ECO:0000313" key="3">
    <source>
        <dbReference type="Proteomes" id="UP000799423"/>
    </source>
</evidence>
<feature type="compositionally biased region" description="Low complexity" evidence="1">
    <location>
        <begin position="313"/>
        <end position="322"/>
    </location>
</feature>
<feature type="region of interest" description="Disordered" evidence="1">
    <location>
        <begin position="1"/>
        <end position="422"/>
    </location>
</feature>
<protein>
    <submittedName>
        <fullName evidence="2">Uncharacterized protein</fullName>
    </submittedName>
</protein>
<feature type="compositionally biased region" description="Acidic residues" evidence="1">
    <location>
        <begin position="1039"/>
        <end position="1051"/>
    </location>
</feature>
<evidence type="ECO:0000256" key="1">
    <source>
        <dbReference type="SAM" id="MobiDB-lite"/>
    </source>
</evidence>
<feature type="compositionally biased region" description="Basic and acidic residues" evidence="1">
    <location>
        <begin position="633"/>
        <end position="642"/>
    </location>
</feature>